<dbReference type="InterPro" id="IPR001387">
    <property type="entry name" value="Cro/C1-type_HTH"/>
</dbReference>
<evidence type="ECO:0000313" key="2">
    <source>
        <dbReference type="EMBL" id="GGU80996.1"/>
    </source>
</evidence>
<keyword evidence="3" id="KW-1185">Reference proteome</keyword>
<evidence type="ECO:0000259" key="1">
    <source>
        <dbReference type="Pfam" id="PF13443"/>
    </source>
</evidence>
<proteinExistence type="predicted"/>
<gene>
    <name evidence="2" type="ORF">GCM10010178_84620</name>
</gene>
<dbReference type="EMBL" id="BMRE01000075">
    <property type="protein sequence ID" value="GGU80996.1"/>
    <property type="molecule type" value="Genomic_DNA"/>
</dbReference>
<feature type="domain" description="HTH cro/C1-type" evidence="1">
    <location>
        <begin position="34"/>
        <end position="100"/>
    </location>
</feature>
<comment type="caution">
    <text evidence="2">The sequence shown here is derived from an EMBL/GenBank/DDBJ whole genome shotgun (WGS) entry which is preliminary data.</text>
</comment>
<evidence type="ECO:0000313" key="3">
    <source>
        <dbReference type="Proteomes" id="UP000649573"/>
    </source>
</evidence>
<name>A0ABQ2VD71_9PSEU</name>
<sequence>MRCSRQGHWAVGEGDTERRRATNRGWQQVQIEWRLRKVMASRDIWSATELRELLVQRVGFEISLQSVSDLVKKQPVQVKMATLQALCTALQCTPNELFGIDTPRDVSLAEPDDAKSRSEM</sequence>
<organism evidence="2 3">
    <name type="scientific">Lentzea flava</name>
    <dbReference type="NCBI Taxonomy" id="103732"/>
    <lineage>
        <taxon>Bacteria</taxon>
        <taxon>Bacillati</taxon>
        <taxon>Actinomycetota</taxon>
        <taxon>Actinomycetes</taxon>
        <taxon>Pseudonocardiales</taxon>
        <taxon>Pseudonocardiaceae</taxon>
        <taxon>Lentzea</taxon>
    </lineage>
</organism>
<dbReference type="Proteomes" id="UP000649573">
    <property type="component" value="Unassembled WGS sequence"/>
</dbReference>
<accession>A0ABQ2VD71</accession>
<dbReference type="Pfam" id="PF13443">
    <property type="entry name" value="HTH_26"/>
    <property type="match status" value="1"/>
</dbReference>
<protein>
    <recommendedName>
        <fullName evidence="1">HTH cro/C1-type domain-containing protein</fullName>
    </recommendedName>
</protein>
<reference evidence="3" key="1">
    <citation type="journal article" date="2019" name="Int. J. Syst. Evol. Microbiol.">
        <title>The Global Catalogue of Microorganisms (GCM) 10K type strain sequencing project: providing services to taxonomists for standard genome sequencing and annotation.</title>
        <authorList>
            <consortium name="The Broad Institute Genomics Platform"/>
            <consortium name="The Broad Institute Genome Sequencing Center for Infectious Disease"/>
            <person name="Wu L."/>
            <person name="Ma J."/>
        </authorList>
    </citation>
    <scope>NUCLEOTIDE SEQUENCE [LARGE SCALE GENOMIC DNA]</scope>
    <source>
        <strain evidence="3">JCM 3296</strain>
    </source>
</reference>